<accession>A0ABT0YL55</accession>
<name>A0ABT0YL55_9BURK</name>
<gene>
    <name evidence="12" type="ORF">M8A51_07980</name>
</gene>
<dbReference type="SUPFAM" id="SSF55874">
    <property type="entry name" value="ATPase domain of HSP90 chaperone/DNA topoisomerase II/histidine kinase"/>
    <property type="match status" value="1"/>
</dbReference>
<keyword evidence="5" id="KW-0418">Kinase</keyword>
<dbReference type="InterPro" id="IPR011006">
    <property type="entry name" value="CheY-like_superfamily"/>
</dbReference>
<feature type="domain" description="PAC" evidence="11">
    <location>
        <begin position="335"/>
        <end position="390"/>
    </location>
</feature>
<dbReference type="InterPro" id="IPR036890">
    <property type="entry name" value="HATPase_C_sf"/>
</dbReference>
<evidence type="ECO:0000256" key="5">
    <source>
        <dbReference type="ARBA" id="ARBA00022777"/>
    </source>
</evidence>
<evidence type="ECO:0000259" key="8">
    <source>
        <dbReference type="PROSITE" id="PS50109"/>
    </source>
</evidence>
<proteinExistence type="predicted"/>
<feature type="domain" description="PAS" evidence="10">
    <location>
        <begin position="261"/>
        <end position="307"/>
    </location>
</feature>
<dbReference type="EMBL" id="JAMKFE010000004">
    <property type="protein sequence ID" value="MCM5679467.1"/>
    <property type="molecule type" value="Genomic_DNA"/>
</dbReference>
<evidence type="ECO:0000256" key="3">
    <source>
        <dbReference type="ARBA" id="ARBA00022553"/>
    </source>
</evidence>
<dbReference type="SMART" id="SM00086">
    <property type="entry name" value="PAC"/>
    <property type="match status" value="2"/>
</dbReference>
<dbReference type="SMART" id="SM00387">
    <property type="entry name" value="HATPase_c"/>
    <property type="match status" value="1"/>
</dbReference>
<dbReference type="SUPFAM" id="SSF55785">
    <property type="entry name" value="PYP-like sensor domain (PAS domain)"/>
    <property type="match status" value="3"/>
</dbReference>
<evidence type="ECO:0000256" key="1">
    <source>
        <dbReference type="ARBA" id="ARBA00000085"/>
    </source>
</evidence>
<dbReference type="CDD" id="cd00082">
    <property type="entry name" value="HisKA"/>
    <property type="match status" value="1"/>
</dbReference>
<dbReference type="PRINTS" id="PR00344">
    <property type="entry name" value="BCTRLSENSOR"/>
</dbReference>
<dbReference type="InterPro" id="IPR036097">
    <property type="entry name" value="HisK_dim/P_sf"/>
</dbReference>
<dbReference type="InterPro" id="IPR013656">
    <property type="entry name" value="PAS_4"/>
</dbReference>
<dbReference type="PROSITE" id="PS50110">
    <property type="entry name" value="RESPONSE_REGULATORY"/>
    <property type="match status" value="1"/>
</dbReference>
<dbReference type="EC" id="2.7.13.3" evidence="2"/>
<dbReference type="InterPro" id="IPR001610">
    <property type="entry name" value="PAC"/>
</dbReference>
<evidence type="ECO:0000259" key="11">
    <source>
        <dbReference type="PROSITE" id="PS50113"/>
    </source>
</evidence>
<dbReference type="InterPro" id="IPR001789">
    <property type="entry name" value="Sig_transdc_resp-reg_receiver"/>
</dbReference>
<dbReference type="PROSITE" id="PS50113">
    <property type="entry name" value="PAC"/>
    <property type="match status" value="3"/>
</dbReference>
<dbReference type="Pfam" id="PF02518">
    <property type="entry name" value="HATPase_c"/>
    <property type="match status" value="1"/>
</dbReference>
<dbReference type="PROSITE" id="PS50112">
    <property type="entry name" value="PAS"/>
    <property type="match status" value="2"/>
</dbReference>
<keyword evidence="7" id="KW-0175">Coiled coil</keyword>
<dbReference type="InterPro" id="IPR013655">
    <property type="entry name" value="PAS_fold_3"/>
</dbReference>
<evidence type="ECO:0000256" key="2">
    <source>
        <dbReference type="ARBA" id="ARBA00012438"/>
    </source>
</evidence>
<keyword evidence="3 6" id="KW-0597">Phosphoprotein</keyword>
<dbReference type="Gene3D" id="3.30.565.10">
    <property type="entry name" value="Histidine kinase-like ATPase, C-terminal domain"/>
    <property type="match status" value="1"/>
</dbReference>
<dbReference type="SUPFAM" id="SSF47384">
    <property type="entry name" value="Homodimeric domain of signal transducing histidine kinase"/>
    <property type="match status" value="1"/>
</dbReference>
<keyword evidence="13" id="KW-1185">Reference proteome</keyword>
<feature type="modified residue" description="4-aspartylphosphate" evidence="6">
    <location>
        <position position="839"/>
    </location>
</feature>
<feature type="domain" description="PAC" evidence="11">
    <location>
        <begin position="469"/>
        <end position="521"/>
    </location>
</feature>
<dbReference type="Pfam" id="PF08447">
    <property type="entry name" value="PAS_3"/>
    <property type="match status" value="2"/>
</dbReference>
<dbReference type="SMART" id="SM00091">
    <property type="entry name" value="PAS"/>
    <property type="match status" value="3"/>
</dbReference>
<evidence type="ECO:0000313" key="12">
    <source>
        <dbReference type="EMBL" id="MCM5679467.1"/>
    </source>
</evidence>
<feature type="domain" description="PAS" evidence="10">
    <location>
        <begin position="142"/>
        <end position="205"/>
    </location>
</feature>
<dbReference type="PANTHER" id="PTHR43047:SF72">
    <property type="entry name" value="OSMOSENSING HISTIDINE PROTEIN KINASE SLN1"/>
    <property type="match status" value="1"/>
</dbReference>
<evidence type="ECO:0000259" key="10">
    <source>
        <dbReference type="PROSITE" id="PS50112"/>
    </source>
</evidence>
<dbReference type="InterPro" id="IPR005467">
    <property type="entry name" value="His_kinase_dom"/>
</dbReference>
<dbReference type="SMART" id="SM00388">
    <property type="entry name" value="HisKA"/>
    <property type="match status" value="1"/>
</dbReference>
<dbReference type="InterPro" id="IPR000014">
    <property type="entry name" value="PAS"/>
</dbReference>
<reference evidence="12" key="1">
    <citation type="submission" date="2022-05" db="EMBL/GenBank/DDBJ databases">
        <title>Schlegelella sp. nov., isolated from mangrove soil.</title>
        <authorList>
            <person name="Liu Y."/>
            <person name="Ge X."/>
            <person name="Liu W."/>
        </authorList>
    </citation>
    <scope>NUCLEOTIDE SEQUENCE</scope>
    <source>
        <strain evidence="12">S2-27</strain>
    </source>
</reference>
<dbReference type="InterPro" id="IPR035965">
    <property type="entry name" value="PAS-like_dom_sf"/>
</dbReference>
<dbReference type="NCBIfam" id="TIGR00229">
    <property type="entry name" value="sensory_box"/>
    <property type="match status" value="3"/>
</dbReference>
<dbReference type="Gene3D" id="3.30.450.20">
    <property type="entry name" value="PAS domain"/>
    <property type="match status" value="3"/>
</dbReference>
<evidence type="ECO:0000259" key="9">
    <source>
        <dbReference type="PROSITE" id="PS50110"/>
    </source>
</evidence>
<feature type="domain" description="PAC" evidence="11">
    <location>
        <begin position="208"/>
        <end position="260"/>
    </location>
</feature>
<dbReference type="CDD" id="cd00130">
    <property type="entry name" value="PAS"/>
    <property type="match status" value="3"/>
</dbReference>
<evidence type="ECO:0000256" key="6">
    <source>
        <dbReference type="PROSITE-ProRule" id="PRU00169"/>
    </source>
</evidence>
<evidence type="ECO:0000313" key="13">
    <source>
        <dbReference type="Proteomes" id="UP001165541"/>
    </source>
</evidence>
<dbReference type="RefSeq" id="WP_251777677.1">
    <property type="nucleotide sequence ID" value="NZ_JAMKFE010000004.1"/>
</dbReference>
<dbReference type="InterPro" id="IPR003594">
    <property type="entry name" value="HATPase_dom"/>
</dbReference>
<dbReference type="SUPFAM" id="SSF52172">
    <property type="entry name" value="CheY-like"/>
    <property type="match status" value="1"/>
</dbReference>
<comment type="caution">
    <text evidence="12">The sequence shown here is derived from an EMBL/GenBank/DDBJ whole genome shotgun (WGS) entry which is preliminary data.</text>
</comment>
<dbReference type="Pfam" id="PF00072">
    <property type="entry name" value="Response_reg"/>
    <property type="match status" value="1"/>
</dbReference>
<keyword evidence="4" id="KW-0808">Transferase</keyword>
<protein>
    <recommendedName>
        <fullName evidence="2">histidine kinase</fullName>
        <ecNumber evidence="2">2.7.13.3</ecNumber>
    </recommendedName>
</protein>
<dbReference type="PANTHER" id="PTHR43047">
    <property type="entry name" value="TWO-COMPONENT HISTIDINE PROTEIN KINASE"/>
    <property type="match status" value="1"/>
</dbReference>
<dbReference type="InterPro" id="IPR000700">
    <property type="entry name" value="PAS-assoc_C"/>
</dbReference>
<feature type="domain" description="Histidine kinase" evidence="8">
    <location>
        <begin position="546"/>
        <end position="764"/>
    </location>
</feature>
<dbReference type="InterPro" id="IPR004358">
    <property type="entry name" value="Sig_transdc_His_kin-like_C"/>
</dbReference>
<feature type="coiled-coil region" evidence="7">
    <location>
        <begin position="506"/>
        <end position="539"/>
    </location>
</feature>
<sequence length="915" mass="101177">MQTHSPASSTAPFLADAGVSLGELTFVAVESSADGRPWVASAAGALNELLGKEPTEVLGQPLNNLLEGVDELLDAAGSTADASHTSIARLKTGSHAQGYVRAQPLHAIANTAWLVSFHTLRPSADDAQQRLPALAGLPFAGLAHAVPALLFAASPDGASVYVNRHWFDYTGLPTHRSLADEWLALIHPDDHSSLMRSWHHAAAQGGRFEAEFRLRNADGEFRWHLCRARLITDHLGEPLLWAGMATEIEHQKRVEDALDQREREFRTLVENAPDIITRLDRELHHVYANRATENAFGVPPARLIGRTPEQAGLPRVVADHWRAAAVAALASAEEQECEFSVSQHPGRAGPVSHYICRLIPERSRDGEVETVLCIGYDITQRRRAMAALEESELRFRQFAESTEDVFWLADVATEELLYVSPAFERVWGMGCQSLYSDPARWNEALLPRDREELPEPFFGGIGGGTKPPPVREYRIRQPGGQVRWIRDRRFHLRDDAGRVVRVGGVAEDITERKERELERDEMLERERALREQAEALTSAKDEFLAVVSHELRSPLNAIRGWAHVLRQTGQYSAAQLRALDAIDRNTQTQARMVDDLLDMQRALRGKLQLEARRTALAPMLEQAVDTFRPNAEAKRIALELRHDPGIDMVCVDVDRLRQALVNLISNAVKFTPEDGRIDVSSRLRPHALEIEVRDSGIGIEDTVLPQLFERFRQADGSSTRRAGGLGLGLSLARQLIELHGGRLSAHSEGVGRGTSFVIELPRRLAEEAPLPDAAVNGDTPALAGKRLVVIEDDADGREILGFILSDQNAQLSAFDRAPAAFEHLCSLQPGQRPDAVISDIAMPEEDGYSFMRRWRRYEAEHGLPRVPALALTAFSSASERAKALKAGFDGHLGKPIDSPALIDTLLQLLRRTQAA</sequence>
<dbReference type="Pfam" id="PF00512">
    <property type="entry name" value="HisKA"/>
    <property type="match status" value="1"/>
</dbReference>
<feature type="domain" description="Response regulatory" evidence="9">
    <location>
        <begin position="786"/>
        <end position="909"/>
    </location>
</feature>
<evidence type="ECO:0000256" key="7">
    <source>
        <dbReference type="SAM" id="Coils"/>
    </source>
</evidence>
<dbReference type="Gene3D" id="1.10.287.130">
    <property type="match status" value="1"/>
</dbReference>
<dbReference type="Proteomes" id="UP001165541">
    <property type="component" value="Unassembled WGS sequence"/>
</dbReference>
<dbReference type="PROSITE" id="PS50109">
    <property type="entry name" value="HIS_KIN"/>
    <property type="match status" value="1"/>
</dbReference>
<organism evidence="12 13">
    <name type="scientific">Caldimonas mangrovi</name>
    <dbReference type="NCBI Taxonomy" id="2944811"/>
    <lineage>
        <taxon>Bacteria</taxon>
        <taxon>Pseudomonadati</taxon>
        <taxon>Pseudomonadota</taxon>
        <taxon>Betaproteobacteria</taxon>
        <taxon>Burkholderiales</taxon>
        <taxon>Sphaerotilaceae</taxon>
        <taxon>Caldimonas</taxon>
    </lineage>
</organism>
<dbReference type="InterPro" id="IPR003661">
    <property type="entry name" value="HisK_dim/P_dom"/>
</dbReference>
<dbReference type="Gene3D" id="3.40.50.2300">
    <property type="match status" value="1"/>
</dbReference>
<comment type="catalytic activity">
    <reaction evidence="1">
        <text>ATP + protein L-histidine = ADP + protein N-phospho-L-histidine.</text>
        <dbReference type="EC" id="2.7.13.3"/>
    </reaction>
</comment>
<evidence type="ECO:0000256" key="4">
    <source>
        <dbReference type="ARBA" id="ARBA00022679"/>
    </source>
</evidence>
<dbReference type="Pfam" id="PF08448">
    <property type="entry name" value="PAS_4"/>
    <property type="match status" value="1"/>
</dbReference>
<dbReference type="SMART" id="SM00448">
    <property type="entry name" value="REC"/>
    <property type="match status" value="1"/>
</dbReference>